<gene>
    <name evidence="2" type="ORF">AHMF7605_24960</name>
</gene>
<dbReference type="RefSeq" id="WP_106933612.1">
    <property type="nucleotide sequence ID" value="NZ_PYFT01000001.1"/>
</dbReference>
<dbReference type="CDD" id="cd03143">
    <property type="entry name" value="A4_beta-galactosidase_middle_domain"/>
    <property type="match status" value="1"/>
</dbReference>
<proteinExistence type="predicted"/>
<dbReference type="InterPro" id="IPR013738">
    <property type="entry name" value="Beta_galactosidase_Trimer"/>
</dbReference>
<reference evidence="2 3" key="1">
    <citation type="submission" date="2018-03" db="EMBL/GenBank/DDBJ databases">
        <title>Adhaeribacter sp. HMF7605 Genome sequencing and assembly.</title>
        <authorList>
            <person name="Kang H."/>
            <person name="Kang J."/>
            <person name="Cha I."/>
            <person name="Kim H."/>
            <person name="Joh K."/>
        </authorList>
    </citation>
    <scope>NUCLEOTIDE SEQUENCE [LARGE SCALE GENOMIC DNA]</scope>
    <source>
        <strain evidence="2 3">HMF7605</strain>
    </source>
</reference>
<dbReference type="GO" id="GO:0004565">
    <property type="term" value="F:beta-galactosidase activity"/>
    <property type="evidence" value="ECO:0007669"/>
    <property type="project" value="InterPro"/>
</dbReference>
<dbReference type="Pfam" id="PF08532">
    <property type="entry name" value="Glyco_hydro_42M"/>
    <property type="match status" value="1"/>
</dbReference>
<evidence type="ECO:0000259" key="1">
    <source>
        <dbReference type="Pfam" id="PF08532"/>
    </source>
</evidence>
<name>A0A2T2YPN0_9BACT</name>
<accession>A0A2T2YPN0</accession>
<dbReference type="Gene3D" id="3.40.50.880">
    <property type="match status" value="1"/>
</dbReference>
<evidence type="ECO:0000313" key="3">
    <source>
        <dbReference type="Proteomes" id="UP000240357"/>
    </source>
</evidence>
<dbReference type="Pfam" id="PF14871">
    <property type="entry name" value="GHL6"/>
    <property type="match status" value="1"/>
</dbReference>
<dbReference type="InterPro" id="IPR017853">
    <property type="entry name" value="GH"/>
</dbReference>
<dbReference type="SUPFAM" id="SSF52317">
    <property type="entry name" value="Class I glutamine amidotransferase-like"/>
    <property type="match status" value="1"/>
</dbReference>
<dbReference type="Gene3D" id="3.20.20.80">
    <property type="entry name" value="Glycosidases"/>
    <property type="match status" value="1"/>
</dbReference>
<sequence length="732" mass="83528">MHRRSFIKKTAVIGGAYAIAGTTTLAHATSPQGTPWFNRSMRWAQLAFVETDPGNYDPDFWLDYFKRLHADGVLLSAGGIVAFYPTQIPLHYRSAWLKDKDVLGYLVAGCRKMNMSLILRTDPHAARQNVYEAHPDWIHTNFNGEKRKHWANPDLWVTCALGPYNFDFMKQVNQEIMARYQPDAIFSNRWSGHGICYCEHCKRNFQTFSGNDLPRSTTGNNSTAMASGDKNDPAYRKYVEWRTERLRELWFLWDSEIRKQKATARFIPNGFPDKLVTGKHSDFFFADQQARSGVIPPWSNGKHAKELRATMGMKPQVGIFSVGIEEKNRWKDSVQDNAEIKIWVAEGTANGLLPCFVKFGGQIYDKRWLSTVEKLYQNYYKNEKYLRNLNPLARVGVVYSEQTDKNYGDKEWQKNYSDHSNGVYHALIEDRLPFEMVNDQLLDAEYLKPFKLLILPNIAALSKAQCNQLQKFVEGGGSLVATYTTSLYDEAGKQLPDFGLSNLFGVSYDQGVEGPMQNSYLRLKSDATTGKFHPVLKNLEEAYRIINATHRVKVKPNLSFPSPVTLVPSYPDLPMEDVFPRKPDTEIRELYLREVGKGRVAYIPGDLDRTFWQILSSDHGQLLRNTFRWALNEEPMVEVKGPGVIDVTTWQQQNSMTVHLVNLTNPMMLKGPFRELIPVDTQVSIRVPANKKVIGVHLLLSGQKPAFELKNNLVNLQVSQLTDHEIIALDLG</sequence>
<dbReference type="OrthoDB" id="9780891at2"/>
<organism evidence="2 3">
    <name type="scientific">Adhaeribacter arboris</name>
    <dbReference type="NCBI Taxonomy" id="2072846"/>
    <lineage>
        <taxon>Bacteria</taxon>
        <taxon>Pseudomonadati</taxon>
        <taxon>Bacteroidota</taxon>
        <taxon>Cytophagia</taxon>
        <taxon>Cytophagales</taxon>
        <taxon>Hymenobacteraceae</taxon>
        <taxon>Adhaeribacter</taxon>
    </lineage>
</organism>
<protein>
    <recommendedName>
        <fullName evidence="1">Beta-galactosidase trimerisation domain-containing protein</fullName>
    </recommendedName>
</protein>
<feature type="domain" description="Beta-galactosidase trimerisation" evidence="1">
    <location>
        <begin position="393"/>
        <end position="493"/>
    </location>
</feature>
<evidence type="ECO:0000313" key="2">
    <source>
        <dbReference type="EMBL" id="PSR57448.1"/>
    </source>
</evidence>
<dbReference type="SUPFAM" id="SSF51445">
    <property type="entry name" value="(Trans)glycosidases"/>
    <property type="match status" value="1"/>
</dbReference>
<dbReference type="AlphaFoldDB" id="A0A2T2YPN0"/>
<dbReference type="GO" id="GO:0005975">
    <property type="term" value="P:carbohydrate metabolic process"/>
    <property type="evidence" value="ECO:0007669"/>
    <property type="project" value="InterPro"/>
</dbReference>
<dbReference type="InterPro" id="IPR029062">
    <property type="entry name" value="Class_I_gatase-like"/>
</dbReference>
<dbReference type="InterPro" id="IPR028212">
    <property type="entry name" value="GHL6"/>
</dbReference>
<comment type="caution">
    <text evidence="2">The sequence shown here is derived from an EMBL/GenBank/DDBJ whole genome shotgun (WGS) entry which is preliminary data.</text>
</comment>
<dbReference type="EMBL" id="PYFT01000001">
    <property type="protein sequence ID" value="PSR57448.1"/>
    <property type="molecule type" value="Genomic_DNA"/>
</dbReference>
<keyword evidence="3" id="KW-1185">Reference proteome</keyword>
<dbReference type="Proteomes" id="UP000240357">
    <property type="component" value="Unassembled WGS sequence"/>
</dbReference>